<feature type="region of interest" description="Disordered" evidence="1">
    <location>
        <begin position="70"/>
        <end position="94"/>
    </location>
</feature>
<name>A0A433QRR1_9FUNG</name>
<comment type="caution">
    <text evidence="2">The sequence shown here is derived from an EMBL/GenBank/DDBJ whole genome shotgun (WGS) entry which is preliminary data.</text>
</comment>
<keyword evidence="3" id="KW-1185">Reference proteome</keyword>
<organism evidence="2 3">
    <name type="scientific">Jimgerdemannia flammicorona</name>
    <dbReference type="NCBI Taxonomy" id="994334"/>
    <lineage>
        <taxon>Eukaryota</taxon>
        <taxon>Fungi</taxon>
        <taxon>Fungi incertae sedis</taxon>
        <taxon>Mucoromycota</taxon>
        <taxon>Mucoromycotina</taxon>
        <taxon>Endogonomycetes</taxon>
        <taxon>Endogonales</taxon>
        <taxon>Endogonaceae</taxon>
        <taxon>Jimgerdemannia</taxon>
    </lineage>
</organism>
<sequence length="124" mass="14164">MNDKARLFRYKATYEEYGMPSDPNKKAGLEPSQGDPSYLREFRSFSLSCNNFRKIRNEQPNHQNTAYIPQSEHAKAYPNQPTPHKSNSIEQRTSKNLVTSSLVTVLPESLKVCRKDLTCSAILL</sequence>
<dbReference type="EMBL" id="RBNJ01002050">
    <property type="protein sequence ID" value="RUS32437.1"/>
    <property type="molecule type" value="Genomic_DNA"/>
</dbReference>
<evidence type="ECO:0000256" key="1">
    <source>
        <dbReference type="SAM" id="MobiDB-lite"/>
    </source>
</evidence>
<proteinExistence type="predicted"/>
<accession>A0A433QRR1</accession>
<dbReference type="AlphaFoldDB" id="A0A433QRR1"/>
<gene>
    <name evidence="2" type="ORF">BC938DRAFT_475381</name>
</gene>
<feature type="compositionally biased region" description="Polar residues" evidence="1">
    <location>
        <begin position="82"/>
        <end position="94"/>
    </location>
</feature>
<protein>
    <submittedName>
        <fullName evidence="2">Uncharacterized protein</fullName>
    </submittedName>
</protein>
<feature type="region of interest" description="Disordered" evidence="1">
    <location>
        <begin position="15"/>
        <end position="36"/>
    </location>
</feature>
<reference evidence="2 3" key="1">
    <citation type="journal article" date="2018" name="New Phytol.">
        <title>Phylogenomics of Endogonaceae and evolution of mycorrhizas within Mucoromycota.</title>
        <authorList>
            <person name="Chang Y."/>
            <person name="Desiro A."/>
            <person name="Na H."/>
            <person name="Sandor L."/>
            <person name="Lipzen A."/>
            <person name="Clum A."/>
            <person name="Barry K."/>
            <person name="Grigoriev I.V."/>
            <person name="Martin F.M."/>
            <person name="Stajich J.E."/>
            <person name="Smith M.E."/>
            <person name="Bonito G."/>
            <person name="Spatafora J.W."/>
        </authorList>
    </citation>
    <scope>NUCLEOTIDE SEQUENCE [LARGE SCALE GENOMIC DNA]</scope>
    <source>
        <strain evidence="2 3">AD002</strain>
    </source>
</reference>
<evidence type="ECO:0000313" key="3">
    <source>
        <dbReference type="Proteomes" id="UP000274822"/>
    </source>
</evidence>
<dbReference type="Proteomes" id="UP000274822">
    <property type="component" value="Unassembled WGS sequence"/>
</dbReference>
<evidence type="ECO:0000313" key="2">
    <source>
        <dbReference type="EMBL" id="RUS32437.1"/>
    </source>
</evidence>